<accession>A0A8D8ZB96</accession>
<organism evidence="1">
    <name type="scientific">Cacopsylla melanoneura</name>
    <dbReference type="NCBI Taxonomy" id="428564"/>
    <lineage>
        <taxon>Eukaryota</taxon>
        <taxon>Metazoa</taxon>
        <taxon>Ecdysozoa</taxon>
        <taxon>Arthropoda</taxon>
        <taxon>Hexapoda</taxon>
        <taxon>Insecta</taxon>
        <taxon>Pterygota</taxon>
        <taxon>Neoptera</taxon>
        <taxon>Paraneoptera</taxon>
        <taxon>Hemiptera</taxon>
        <taxon>Sternorrhyncha</taxon>
        <taxon>Psylloidea</taxon>
        <taxon>Psyllidae</taxon>
        <taxon>Psyllinae</taxon>
        <taxon>Cacopsylla</taxon>
    </lineage>
</organism>
<protein>
    <submittedName>
        <fullName evidence="1">Uncharacterized protein</fullName>
    </submittedName>
</protein>
<reference evidence="1" key="1">
    <citation type="submission" date="2021-05" db="EMBL/GenBank/DDBJ databases">
        <authorList>
            <person name="Alioto T."/>
            <person name="Alioto T."/>
            <person name="Gomez Garrido J."/>
        </authorList>
    </citation>
    <scope>NUCLEOTIDE SEQUENCE</scope>
</reference>
<dbReference type="EMBL" id="HBUF01463989">
    <property type="protein sequence ID" value="CAG6744320.1"/>
    <property type="molecule type" value="Transcribed_RNA"/>
</dbReference>
<evidence type="ECO:0000313" key="1">
    <source>
        <dbReference type="EMBL" id="CAG6744320.1"/>
    </source>
</evidence>
<name>A0A8D8ZB96_9HEMI</name>
<dbReference type="AlphaFoldDB" id="A0A8D8ZB96"/>
<proteinExistence type="predicted"/>
<sequence length="143" mass="15931">MTSDIQWNQATLPMSHGGLGIRKVSDIALPAFLSSTHSVLDSDSTILCFLTSEFQISHIDQALDTWRLKYGDVISDEPHVQKSWDSIVSKSVEEKCVVNNHVDIARLLAVQSLSPGLGSMQSHQEMWELFLTMCPSERNTLSN</sequence>